<keyword evidence="2" id="KW-1185">Reference proteome</keyword>
<organism evidence="1 2">
    <name type="scientific">Nocardioides gansuensis</name>
    <dbReference type="NCBI Taxonomy" id="2138300"/>
    <lineage>
        <taxon>Bacteria</taxon>
        <taxon>Bacillati</taxon>
        <taxon>Actinomycetota</taxon>
        <taxon>Actinomycetes</taxon>
        <taxon>Propionibacteriales</taxon>
        <taxon>Nocardioidaceae</taxon>
        <taxon>Nocardioides</taxon>
    </lineage>
</organism>
<gene>
    <name evidence="1" type="ORF">DDE18_11400</name>
</gene>
<sequence length="322" mass="36415">MDLDRWLFQPFLDDTFPLPLCAPFTTAQAVREGVPRRWLSELVSAGLLRHPVKGCYLSSHLPDDVATRAACLRLVVPEDAVVVDRHAGWLHGAEMLLRPNEHLDALPIAMYLPAGRGRLRNKLADSGERTFLPEDLTEVEGVRATTVLRTALDLGRQRWPEPALTALDALHRLGVFTIDELVAEVDRFTGMRWVTTLRLVAPHTDGRSQSGGETVIRWRWKHLPLPSPTPQVEVRNAGRVAFIDVGVETTRFGCEFDGEEFHTEDEDREHDQTRRAWLDEDADWVIKPVTTKEVYRGDGLLDAILVEGFKEAIQRVRRRTAA</sequence>
<dbReference type="EMBL" id="QDGZ01000004">
    <property type="protein sequence ID" value="PVG82941.1"/>
    <property type="molecule type" value="Genomic_DNA"/>
</dbReference>
<evidence type="ECO:0000313" key="1">
    <source>
        <dbReference type="EMBL" id="PVG82941.1"/>
    </source>
</evidence>
<protein>
    <recommendedName>
        <fullName evidence="3">AbiEi antitoxin C-terminal domain-containing protein</fullName>
    </recommendedName>
</protein>
<dbReference type="Proteomes" id="UP000246018">
    <property type="component" value="Unassembled WGS sequence"/>
</dbReference>
<dbReference type="AlphaFoldDB" id="A0A2T8FB47"/>
<reference evidence="1 2" key="1">
    <citation type="submission" date="2018-04" db="EMBL/GenBank/DDBJ databases">
        <title>Genome of Nocardioides gansuensis WSJ-1.</title>
        <authorList>
            <person name="Wu S."/>
            <person name="Wang G."/>
        </authorList>
    </citation>
    <scope>NUCLEOTIDE SEQUENCE [LARGE SCALE GENOMIC DNA]</scope>
    <source>
        <strain evidence="1 2">WSJ-1</strain>
    </source>
</reference>
<name>A0A2T8FB47_9ACTN</name>
<dbReference type="OrthoDB" id="5517693at2"/>
<evidence type="ECO:0008006" key="3">
    <source>
        <dbReference type="Google" id="ProtNLM"/>
    </source>
</evidence>
<dbReference type="RefSeq" id="WP_116572372.1">
    <property type="nucleotide sequence ID" value="NZ_QDGZ01000004.1"/>
</dbReference>
<proteinExistence type="predicted"/>
<evidence type="ECO:0000313" key="2">
    <source>
        <dbReference type="Proteomes" id="UP000246018"/>
    </source>
</evidence>
<accession>A0A2T8FB47</accession>
<comment type="caution">
    <text evidence="1">The sequence shown here is derived from an EMBL/GenBank/DDBJ whole genome shotgun (WGS) entry which is preliminary data.</text>
</comment>